<evidence type="ECO:0000313" key="3">
    <source>
        <dbReference type="Proteomes" id="UP000255508"/>
    </source>
</evidence>
<dbReference type="AlphaFoldDB" id="A0A370DZD3"/>
<protein>
    <recommendedName>
        <fullName evidence="1">GIY-YIG domain-containing protein</fullName>
    </recommendedName>
</protein>
<dbReference type="Pfam" id="PF26468">
    <property type="entry name" value="GIY_YIG_3"/>
    <property type="match status" value="1"/>
</dbReference>
<reference evidence="2 3" key="1">
    <citation type="journal article" date="2018" name="ISME J.">
        <title>Endosymbiont genomes yield clues of tubeworm success.</title>
        <authorList>
            <person name="Li Y."/>
            <person name="Liles M.R."/>
            <person name="Halanych K.M."/>
        </authorList>
    </citation>
    <scope>NUCLEOTIDE SEQUENCE [LARGE SCALE GENOMIC DNA]</scope>
    <source>
        <strain evidence="2">A1422</strain>
    </source>
</reference>
<feature type="domain" description="GIY-YIG" evidence="1">
    <location>
        <begin position="10"/>
        <end position="86"/>
    </location>
</feature>
<name>A0A370DZD3_9GAMM</name>
<sequence>MGCVKLLGHVNEPGPDSLRGYIERNVIALLSNYNKPAIDAPSGKWLGHLCNREKVRSSGLWNQNHVDEDYDPEFLEVFERLVSEMDER</sequence>
<accession>A0A370DZD3</accession>
<dbReference type="EMBL" id="QFXD01000140">
    <property type="protein sequence ID" value="RDH91042.1"/>
    <property type="molecule type" value="Genomic_DNA"/>
</dbReference>
<organism evidence="2 3">
    <name type="scientific">endosymbiont of Lamellibrachia luymesi</name>
    <dbReference type="NCBI Taxonomy" id="2200907"/>
    <lineage>
        <taxon>Bacteria</taxon>
        <taxon>Pseudomonadati</taxon>
        <taxon>Pseudomonadota</taxon>
        <taxon>Gammaproteobacteria</taxon>
        <taxon>sulfur-oxidizing symbionts</taxon>
    </lineage>
</organism>
<proteinExistence type="predicted"/>
<comment type="caution">
    <text evidence="2">The sequence shown here is derived from an EMBL/GenBank/DDBJ whole genome shotgun (WGS) entry which is preliminary data.</text>
</comment>
<evidence type="ECO:0000259" key="1">
    <source>
        <dbReference type="Pfam" id="PF26468"/>
    </source>
</evidence>
<dbReference type="Proteomes" id="UP000255508">
    <property type="component" value="Unassembled WGS sequence"/>
</dbReference>
<gene>
    <name evidence="2" type="ORF">DIZ79_07485</name>
</gene>
<evidence type="ECO:0000313" key="2">
    <source>
        <dbReference type="EMBL" id="RDH91042.1"/>
    </source>
</evidence>
<dbReference type="InterPro" id="IPR058782">
    <property type="entry name" value="GIY_YIG_3"/>
</dbReference>